<keyword evidence="4 6" id="KW-0697">Rotamase</keyword>
<keyword evidence="10" id="KW-1185">Reference proteome</keyword>
<evidence type="ECO:0000313" key="10">
    <source>
        <dbReference type="Proteomes" id="UP000326565"/>
    </source>
</evidence>
<evidence type="ECO:0000259" key="8">
    <source>
        <dbReference type="PROSITE" id="PS50059"/>
    </source>
</evidence>
<comment type="function">
    <text evidence="2">PPIases accelerate the folding of proteins. It catalyzes the cis-trans isomerization of proline imidic peptide bonds in oligopeptides.</text>
</comment>
<comment type="catalytic activity">
    <reaction evidence="1 6">
        <text>[protein]-peptidylproline (omega=180) = [protein]-peptidylproline (omega=0)</text>
        <dbReference type="Rhea" id="RHEA:16237"/>
        <dbReference type="Rhea" id="RHEA-COMP:10747"/>
        <dbReference type="Rhea" id="RHEA-COMP:10748"/>
        <dbReference type="ChEBI" id="CHEBI:83833"/>
        <dbReference type="ChEBI" id="CHEBI:83834"/>
        <dbReference type="EC" id="5.2.1.8"/>
    </reaction>
</comment>
<dbReference type="InterPro" id="IPR046357">
    <property type="entry name" value="PPIase_dom_sf"/>
</dbReference>
<dbReference type="PANTHER" id="PTHR45779:SF7">
    <property type="entry name" value="PEPTIDYLPROLYL ISOMERASE"/>
    <property type="match status" value="1"/>
</dbReference>
<keyword evidence="7" id="KW-0732">Signal</keyword>
<dbReference type="InterPro" id="IPR001179">
    <property type="entry name" value="PPIase_FKBP_dom"/>
</dbReference>
<feature type="chain" id="PRO_5025004571" description="peptidylprolyl isomerase" evidence="7">
    <location>
        <begin position="20"/>
        <end position="134"/>
    </location>
</feature>
<reference evidence="9 10" key="1">
    <citation type="submission" date="2019-04" db="EMBL/GenBank/DDBJ databases">
        <title>Friends and foes A comparative genomics study of 23 Aspergillus species from section Flavi.</title>
        <authorList>
            <consortium name="DOE Joint Genome Institute"/>
            <person name="Kjaerbolling I."/>
            <person name="Vesth T."/>
            <person name="Frisvad J.C."/>
            <person name="Nybo J.L."/>
            <person name="Theobald S."/>
            <person name="Kildgaard S."/>
            <person name="Isbrandt T."/>
            <person name="Kuo A."/>
            <person name="Sato A."/>
            <person name="Lyhne E.K."/>
            <person name="Kogle M.E."/>
            <person name="Wiebenga A."/>
            <person name="Kun R.S."/>
            <person name="Lubbers R.J."/>
            <person name="Makela M.R."/>
            <person name="Barry K."/>
            <person name="Chovatia M."/>
            <person name="Clum A."/>
            <person name="Daum C."/>
            <person name="Haridas S."/>
            <person name="He G."/>
            <person name="LaButti K."/>
            <person name="Lipzen A."/>
            <person name="Mondo S."/>
            <person name="Riley R."/>
            <person name="Salamov A."/>
            <person name="Simmons B.A."/>
            <person name="Magnuson J.K."/>
            <person name="Henrissat B."/>
            <person name="Mortensen U.H."/>
            <person name="Larsen T.O."/>
            <person name="Devries R.P."/>
            <person name="Grigoriev I.V."/>
            <person name="Machida M."/>
            <person name="Baker S.E."/>
            <person name="Andersen M.R."/>
        </authorList>
    </citation>
    <scope>NUCLEOTIDE SEQUENCE [LARGE SCALE GENOMIC DNA]</scope>
    <source>
        <strain evidence="9 10">CBS 151.66</strain>
    </source>
</reference>
<proteinExistence type="predicted"/>
<evidence type="ECO:0000256" key="2">
    <source>
        <dbReference type="ARBA" id="ARBA00002388"/>
    </source>
</evidence>
<evidence type="ECO:0000313" key="9">
    <source>
        <dbReference type="EMBL" id="KAB8072556.1"/>
    </source>
</evidence>
<gene>
    <name evidence="9" type="ORF">BDV29DRAFT_149504</name>
</gene>
<dbReference type="Proteomes" id="UP000326565">
    <property type="component" value="Unassembled WGS sequence"/>
</dbReference>
<sequence length="134" mass="14620">MRLSILTTLLFSLVTLSSAAELGIEKTHEVECTRKTVKGDTVYMHYKGTLQSDGSEFDSSYKRDSPLKFKVGSGMVIKGWDQGLLDMCIGEKRTLTIPPEFGYGDRGVGPIPGGATLVFETELVGIEGVKKDEL</sequence>
<dbReference type="InterPro" id="IPR044609">
    <property type="entry name" value="FKBP2/11"/>
</dbReference>
<dbReference type="PANTHER" id="PTHR45779">
    <property type="entry name" value="PEPTIDYLPROLYL ISOMERASE"/>
    <property type="match status" value="1"/>
</dbReference>
<feature type="domain" description="PPIase FKBP-type" evidence="8">
    <location>
        <begin position="39"/>
        <end position="127"/>
    </location>
</feature>
<evidence type="ECO:0000256" key="7">
    <source>
        <dbReference type="SAM" id="SignalP"/>
    </source>
</evidence>
<feature type="signal peptide" evidence="7">
    <location>
        <begin position="1"/>
        <end position="19"/>
    </location>
</feature>
<dbReference type="PROSITE" id="PS50059">
    <property type="entry name" value="FKBP_PPIASE"/>
    <property type="match status" value="1"/>
</dbReference>
<dbReference type="Gene3D" id="3.10.50.40">
    <property type="match status" value="1"/>
</dbReference>
<dbReference type="AlphaFoldDB" id="A0A5N5WVJ1"/>
<evidence type="ECO:0000256" key="6">
    <source>
        <dbReference type="PROSITE-ProRule" id="PRU00277"/>
    </source>
</evidence>
<name>A0A5N5WVJ1_9EURO</name>
<protein>
    <recommendedName>
        <fullName evidence="3 6">peptidylprolyl isomerase</fullName>
        <ecNumber evidence="3 6">5.2.1.8</ecNumber>
    </recommendedName>
</protein>
<dbReference type="OrthoDB" id="1902587at2759"/>
<dbReference type="EMBL" id="ML732244">
    <property type="protein sequence ID" value="KAB8072556.1"/>
    <property type="molecule type" value="Genomic_DNA"/>
</dbReference>
<dbReference type="GO" id="GO:0005783">
    <property type="term" value="C:endoplasmic reticulum"/>
    <property type="evidence" value="ECO:0007669"/>
    <property type="project" value="TreeGrafter"/>
</dbReference>
<dbReference type="FunFam" id="3.10.50.40:FF:000006">
    <property type="entry name" value="Peptidyl-prolyl cis-trans isomerase"/>
    <property type="match status" value="1"/>
</dbReference>
<dbReference type="GO" id="GO:0003755">
    <property type="term" value="F:peptidyl-prolyl cis-trans isomerase activity"/>
    <property type="evidence" value="ECO:0007669"/>
    <property type="project" value="UniProtKB-KW"/>
</dbReference>
<dbReference type="SUPFAM" id="SSF54534">
    <property type="entry name" value="FKBP-like"/>
    <property type="match status" value="1"/>
</dbReference>
<evidence type="ECO:0000256" key="1">
    <source>
        <dbReference type="ARBA" id="ARBA00000971"/>
    </source>
</evidence>
<keyword evidence="5 6" id="KW-0413">Isomerase</keyword>
<organism evidence="9 10">
    <name type="scientific">Aspergillus leporis</name>
    <dbReference type="NCBI Taxonomy" id="41062"/>
    <lineage>
        <taxon>Eukaryota</taxon>
        <taxon>Fungi</taxon>
        <taxon>Dikarya</taxon>
        <taxon>Ascomycota</taxon>
        <taxon>Pezizomycotina</taxon>
        <taxon>Eurotiomycetes</taxon>
        <taxon>Eurotiomycetidae</taxon>
        <taxon>Eurotiales</taxon>
        <taxon>Aspergillaceae</taxon>
        <taxon>Aspergillus</taxon>
        <taxon>Aspergillus subgen. Circumdati</taxon>
    </lineage>
</organism>
<dbReference type="Pfam" id="PF00254">
    <property type="entry name" value="FKBP_C"/>
    <property type="match status" value="1"/>
</dbReference>
<accession>A0A5N5WVJ1</accession>
<evidence type="ECO:0000256" key="5">
    <source>
        <dbReference type="ARBA" id="ARBA00023235"/>
    </source>
</evidence>
<evidence type="ECO:0000256" key="4">
    <source>
        <dbReference type="ARBA" id="ARBA00023110"/>
    </source>
</evidence>
<evidence type="ECO:0000256" key="3">
    <source>
        <dbReference type="ARBA" id="ARBA00013194"/>
    </source>
</evidence>
<dbReference type="EC" id="5.2.1.8" evidence="3 6"/>